<evidence type="ECO:0000313" key="1">
    <source>
        <dbReference type="EMBL" id="KAJ8342573.1"/>
    </source>
</evidence>
<accession>A0A9Q1EPL9</accession>
<comment type="caution">
    <text evidence="1">The sequence shown here is derived from an EMBL/GenBank/DDBJ whole genome shotgun (WGS) entry which is preliminary data.</text>
</comment>
<proteinExistence type="predicted"/>
<dbReference type="AlphaFoldDB" id="A0A9Q1EPL9"/>
<gene>
    <name evidence="1" type="ORF">SKAU_G00325010</name>
</gene>
<reference evidence="1" key="1">
    <citation type="journal article" date="2023" name="Science">
        <title>Genome structures resolve the early diversification of teleost fishes.</title>
        <authorList>
            <person name="Parey E."/>
            <person name="Louis A."/>
            <person name="Montfort J."/>
            <person name="Bouchez O."/>
            <person name="Roques C."/>
            <person name="Iampietro C."/>
            <person name="Lluch J."/>
            <person name="Castinel A."/>
            <person name="Donnadieu C."/>
            <person name="Desvignes T."/>
            <person name="Floi Bucao C."/>
            <person name="Jouanno E."/>
            <person name="Wen M."/>
            <person name="Mejri S."/>
            <person name="Dirks R."/>
            <person name="Jansen H."/>
            <person name="Henkel C."/>
            <person name="Chen W.J."/>
            <person name="Zahm M."/>
            <person name="Cabau C."/>
            <person name="Klopp C."/>
            <person name="Thompson A.W."/>
            <person name="Robinson-Rechavi M."/>
            <person name="Braasch I."/>
            <person name="Lecointre G."/>
            <person name="Bobe J."/>
            <person name="Postlethwait J.H."/>
            <person name="Berthelot C."/>
            <person name="Roest Crollius H."/>
            <person name="Guiguen Y."/>
        </authorList>
    </citation>
    <scope>NUCLEOTIDE SEQUENCE</scope>
    <source>
        <strain evidence="1">WJC10195</strain>
    </source>
</reference>
<name>A0A9Q1EPL9_SYNKA</name>
<dbReference type="EMBL" id="JAINUF010000014">
    <property type="protein sequence ID" value="KAJ8342573.1"/>
    <property type="molecule type" value="Genomic_DNA"/>
</dbReference>
<dbReference type="Proteomes" id="UP001152622">
    <property type="component" value="Chromosome 14"/>
</dbReference>
<organism evidence="1 2">
    <name type="scientific">Synaphobranchus kaupii</name>
    <name type="common">Kaup's arrowtooth eel</name>
    <dbReference type="NCBI Taxonomy" id="118154"/>
    <lineage>
        <taxon>Eukaryota</taxon>
        <taxon>Metazoa</taxon>
        <taxon>Chordata</taxon>
        <taxon>Craniata</taxon>
        <taxon>Vertebrata</taxon>
        <taxon>Euteleostomi</taxon>
        <taxon>Actinopterygii</taxon>
        <taxon>Neopterygii</taxon>
        <taxon>Teleostei</taxon>
        <taxon>Anguilliformes</taxon>
        <taxon>Synaphobranchidae</taxon>
        <taxon>Synaphobranchus</taxon>
    </lineage>
</organism>
<protein>
    <submittedName>
        <fullName evidence="1">Uncharacterized protein</fullName>
    </submittedName>
</protein>
<evidence type="ECO:0000313" key="2">
    <source>
        <dbReference type="Proteomes" id="UP001152622"/>
    </source>
</evidence>
<sequence>MFSTLTNSPNSPGSVICMKNRHYRARQAEKREASPPCESKTVSMGRSILDVPFTPDYPLPFLFKNI</sequence>
<keyword evidence="2" id="KW-1185">Reference proteome</keyword>